<dbReference type="AlphaFoldDB" id="A0AA37UMU2"/>
<evidence type="ECO:0000256" key="1">
    <source>
        <dbReference type="SAM" id="MobiDB-lite"/>
    </source>
</evidence>
<protein>
    <submittedName>
        <fullName evidence="2">Uncharacterized protein</fullName>
    </submittedName>
</protein>
<dbReference type="Proteomes" id="UP001157161">
    <property type="component" value="Unassembled WGS sequence"/>
</dbReference>
<dbReference type="Gene3D" id="3.40.50.300">
    <property type="entry name" value="P-loop containing nucleotide triphosphate hydrolases"/>
    <property type="match status" value="1"/>
</dbReference>
<gene>
    <name evidence="2" type="ORF">GCM10025875_08510</name>
</gene>
<feature type="region of interest" description="Disordered" evidence="1">
    <location>
        <begin position="57"/>
        <end position="111"/>
    </location>
</feature>
<reference evidence="2" key="2">
    <citation type="submission" date="2023-02" db="EMBL/GenBank/DDBJ databases">
        <authorList>
            <person name="Sun Q."/>
            <person name="Mori K."/>
        </authorList>
    </citation>
    <scope>NUCLEOTIDE SEQUENCE</scope>
    <source>
        <strain evidence="2">NBRC 112290</strain>
    </source>
</reference>
<name>A0AA37UMU2_9MICO</name>
<dbReference type="SUPFAM" id="SSF52540">
    <property type="entry name" value="P-loop containing nucleoside triphosphate hydrolases"/>
    <property type="match status" value="1"/>
</dbReference>
<keyword evidence="3" id="KW-1185">Reference proteome</keyword>
<feature type="compositionally biased region" description="Basic and acidic residues" evidence="1">
    <location>
        <begin position="58"/>
        <end position="77"/>
    </location>
</feature>
<dbReference type="EMBL" id="BSUM01000001">
    <property type="protein sequence ID" value="GMA30859.1"/>
    <property type="molecule type" value="Genomic_DNA"/>
</dbReference>
<sequence>MVLDEPTAHLSADDERAVVAAVRALADAGAAVVVIAHRPAMLAAADDVVSVHTLALDRPTEDAETDAVHPERTRVDGRPGSAELAEPTRGSAPTRVLEGDEARAGTTGRPA</sequence>
<organism evidence="2 3">
    <name type="scientific">Litorihabitans aurantiacus</name>
    <dbReference type="NCBI Taxonomy" id="1930061"/>
    <lineage>
        <taxon>Bacteria</taxon>
        <taxon>Bacillati</taxon>
        <taxon>Actinomycetota</taxon>
        <taxon>Actinomycetes</taxon>
        <taxon>Micrococcales</taxon>
        <taxon>Beutenbergiaceae</taxon>
        <taxon>Litorihabitans</taxon>
    </lineage>
</organism>
<comment type="caution">
    <text evidence="2">The sequence shown here is derived from an EMBL/GenBank/DDBJ whole genome shotgun (WGS) entry which is preliminary data.</text>
</comment>
<dbReference type="InterPro" id="IPR027417">
    <property type="entry name" value="P-loop_NTPase"/>
</dbReference>
<reference evidence="2" key="1">
    <citation type="journal article" date="2014" name="Int. J. Syst. Evol. Microbiol.">
        <title>Complete genome sequence of Corynebacterium casei LMG S-19264T (=DSM 44701T), isolated from a smear-ripened cheese.</title>
        <authorList>
            <consortium name="US DOE Joint Genome Institute (JGI-PGF)"/>
            <person name="Walter F."/>
            <person name="Albersmeier A."/>
            <person name="Kalinowski J."/>
            <person name="Ruckert C."/>
        </authorList>
    </citation>
    <scope>NUCLEOTIDE SEQUENCE</scope>
    <source>
        <strain evidence="2">NBRC 112290</strain>
    </source>
</reference>
<evidence type="ECO:0000313" key="3">
    <source>
        <dbReference type="Proteomes" id="UP001157161"/>
    </source>
</evidence>
<accession>A0AA37UMU2</accession>
<evidence type="ECO:0000313" key="2">
    <source>
        <dbReference type="EMBL" id="GMA30859.1"/>
    </source>
</evidence>
<proteinExistence type="predicted"/>